<dbReference type="EMBL" id="BARU01046466">
    <property type="protein sequence ID" value="GAI01928.1"/>
    <property type="molecule type" value="Genomic_DNA"/>
</dbReference>
<gene>
    <name evidence="1" type="ORF">S03H2_70082</name>
</gene>
<protein>
    <submittedName>
        <fullName evidence="1">Uncharacterized protein</fullName>
    </submittedName>
</protein>
<sequence length="128" mass="15184">DNDINDHHYVELIEKIENEFLEAVQKNIRMRTFRNPIKNIRMSRANYSRSDRIGELYDKYFYRKVIDSGRKTPVEMRELKIRPEERDFCPRTDNAGRDAKVPILLINATALNTGHNWRFEATKMGEPA</sequence>
<feature type="non-terminal residue" evidence="1">
    <location>
        <position position="128"/>
    </location>
</feature>
<accession>X1K5U0</accession>
<dbReference type="AlphaFoldDB" id="X1K5U0"/>
<reference evidence="1" key="1">
    <citation type="journal article" date="2014" name="Front. Microbiol.">
        <title>High frequency of phylogenetically diverse reductive dehalogenase-homologous genes in deep subseafloor sedimentary metagenomes.</title>
        <authorList>
            <person name="Kawai M."/>
            <person name="Futagami T."/>
            <person name="Toyoda A."/>
            <person name="Takaki Y."/>
            <person name="Nishi S."/>
            <person name="Hori S."/>
            <person name="Arai W."/>
            <person name="Tsubouchi T."/>
            <person name="Morono Y."/>
            <person name="Uchiyama I."/>
            <person name="Ito T."/>
            <person name="Fujiyama A."/>
            <person name="Inagaki F."/>
            <person name="Takami H."/>
        </authorList>
    </citation>
    <scope>NUCLEOTIDE SEQUENCE</scope>
    <source>
        <strain evidence="1">Expedition CK06-06</strain>
    </source>
</reference>
<proteinExistence type="predicted"/>
<comment type="caution">
    <text evidence="1">The sequence shown here is derived from an EMBL/GenBank/DDBJ whole genome shotgun (WGS) entry which is preliminary data.</text>
</comment>
<name>X1K5U0_9ZZZZ</name>
<evidence type="ECO:0000313" key="1">
    <source>
        <dbReference type="EMBL" id="GAI01928.1"/>
    </source>
</evidence>
<feature type="non-terminal residue" evidence="1">
    <location>
        <position position="1"/>
    </location>
</feature>
<organism evidence="1">
    <name type="scientific">marine sediment metagenome</name>
    <dbReference type="NCBI Taxonomy" id="412755"/>
    <lineage>
        <taxon>unclassified sequences</taxon>
        <taxon>metagenomes</taxon>
        <taxon>ecological metagenomes</taxon>
    </lineage>
</organism>